<evidence type="ECO:0000256" key="2">
    <source>
        <dbReference type="ARBA" id="ARBA00022729"/>
    </source>
</evidence>
<dbReference type="InterPro" id="IPR027385">
    <property type="entry name" value="Beta-barrel_OMP"/>
</dbReference>
<accession>A0A1W6N1H7</accession>
<dbReference type="PANTHER" id="PTHR34001">
    <property type="entry name" value="BLL7405 PROTEIN"/>
    <property type="match status" value="1"/>
</dbReference>
<keyword evidence="4" id="KW-0998">Cell outer membrane</keyword>
<dbReference type="Gene3D" id="2.40.160.20">
    <property type="match status" value="1"/>
</dbReference>
<evidence type="ECO:0000256" key="5">
    <source>
        <dbReference type="ARBA" id="ARBA00038306"/>
    </source>
</evidence>
<keyword evidence="3" id="KW-0472">Membrane</keyword>
<dbReference type="RefSeq" id="WP_425351473.1">
    <property type="nucleotide sequence ID" value="NZ_AP027149.1"/>
</dbReference>
<comment type="subcellular location">
    <subcellularLocation>
        <location evidence="1">Cell outer membrane</location>
    </subcellularLocation>
</comment>
<dbReference type="Pfam" id="PF13505">
    <property type="entry name" value="OMP_b-brl"/>
    <property type="match status" value="1"/>
</dbReference>
<dbReference type="InterPro" id="IPR011250">
    <property type="entry name" value="OMP/PagP_B-barrel"/>
</dbReference>
<comment type="similarity">
    <text evidence="5">Belongs to the Omp25/RopB family.</text>
</comment>
<dbReference type="PANTHER" id="PTHR34001:SF3">
    <property type="entry name" value="BLL7405 PROTEIN"/>
    <property type="match status" value="1"/>
</dbReference>
<reference evidence="8 9" key="1">
    <citation type="submission" date="2017-02" db="EMBL/GenBank/DDBJ databases">
        <authorList>
            <person name="Peterson S.W."/>
        </authorList>
    </citation>
    <scope>NUCLEOTIDE SEQUENCE [LARGE SCALE GENOMIC DNA]</scope>
    <source>
        <strain evidence="8 9">S285</strain>
    </source>
</reference>
<evidence type="ECO:0000256" key="3">
    <source>
        <dbReference type="ARBA" id="ARBA00023136"/>
    </source>
</evidence>
<evidence type="ECO:0000256" key="6">
    <source>
        <dbReference type="SAM" id="MobiDB-lite"/>
    </source>
</evidence>
<evidence type="ECO:0000313" key="8">
    <source>
        <dbReference type="EMBL" id="ARN83704.1"/>
    </source>
</evidence>
<evidence type="ECO:0000313" key="9">
    <source>
        <dbReference type="Proteomes" id="UP000193978"/>
    </source>
</evidence>
<protein>
    <recommendedName>
        <fullName evidence="7">Outer membrane protein beta-barrel domain-containing protein</fullName>
    </recommendedName>
</protein>
<dbReference type="STRING" id="655015.B1812_15880"/>
<evidence type="ECO:0000259" key="7">
    <source>
        <dbReference type="Pfam" id="PF13505"/>
    </source>
</evidence>
<dbReference type="Proteomes" id="UP000193978">
    <property type="component" value="Chromosome"/>
</dbReference>
<feature type="region of interest" description="Disordered" evidence="6">
    <location>
        <begin position="1"/>
        <end position="22"/>
    </location>
</feature>
<dbReference type="EMBL" id="CP019948">
    <property type="protein sequence ID" value="ARN83704.1"/>
    <property type="molecule type" value="Genomic_DNA"/>
</dbReference>
<evidence type="ECO:0000256" key="1">
    <source>
        <dbReference type="ARBA" id="ARBA00004442"/>
    </source>
</evidence>
<evidence type="ECO:0000256" key="4">
    <source>
        <dbReference type="ARBA" id="ARBA00023237"/>
    </source>
</evidence>
<organism evidence="8 9">
    <name type="scientific">Methylocystis bryophila</name>
    <dbReference type="NCBI Taxonomy" id="655015"/>
    <lineage>
        <taxon>Bacteria</taxon>
        <taxon>Pseudomonadati</taxon>
        <taxon>Pseudomonadota</taxon>
        <taxon>Alphaproteobacteria</taxon>
        <taxon>Hyphomicrobiales</taxon>
        <taxon>Methylocystaceae</taxon>
        <taxon>Methylocystis</taxon>
    </lineage>
</organism>
<dbReference type="GO" id="GO:0009279">
    <property type="term" value="C:cell outer membrane"/>
    <property type="evidence" value="ECO:0007669"/>
    <property type="project" value="UniProtKB-SubCell"/>
</dbReference>
<keyword evidence="2" id="KW-0732">Signal</keyword>
<proteinExistence type="inferred from homology"/>
<keyword evidence="9" id="KW-1185">Reference proteome</keyword>
<sequence length="288" mass="30102">MNGSALAADLPSRKAAPLLPPPPPPAQWSGFYGGLNAGYVFDASSQVTQTAGLLQPISGDLSLASGLPASFSADNSGFIGGGQIGYNYQFLGNYVVGLEADIQGRASSSGRATAVMGTNVNTIPGDFPFPAVRATSVEKDTSWLGTVRGRVGWVAMPQLLLYATGGLAYGDVKLSNNTFLAQPLFFGLVQTDFGGTSASDTRIGWTVGGGAEWMFAPNWSAKVEYLYYDLGSVNLNYVTLSNFVLAGPFAYGPSLGVGASARFSGHIARVGLNYHFNWASPAPVLAKY</sequence>
<dbReference type="KEGG" id="mbry:B1812_15880"/>
<feature type="domain" description="Outer membrane protein beta-barrel" evidence="7">
    <location>
        <begin position="27"/>
        <end position="276"/>
    </location>
</feature>
<dbReference type="SUPFAM" id="SSF56925">
    <property type="entry name" value="OMPA-like"/>
    <property type="match status" value="1"/>
</dbReference>
<dbReference type="AlphaFoldDB" id="A0A1W6N1H7"/>
<gene>
    <name evidence="8" type="ORF">B1812_15880</name>
</gene>
<dbReference type="InterPro" id="IPR051692">
    <property type="entry name" value="OMP-like"/>
</dbReference>
<name>A0A1W6N1H7_9HYPH</name>